<dbReference type="EMBL" id="CP116968">
    <property type="protein sequence ID" value="WNM60861.1"/>
    <property type="molecule type" value="Genomic_DNA"/>
</dbReference>
<dbReference type="InterPro" id="IPR011784">
    <property type="entry name" value="SO4_adenylTrfase_ssu"/>
</dbReference>
<proteinExistence type="inferred from homology"/>
<protein>
    <recommendedName>
        <fullName evidence="3">Sulfate adenylyltransferase subunit 2</fullName>
        <ecNumber evidence="2">2.7.7.4</ecNumber>
    </recommendedName>
    <alternativeName>
        <fullName evidence="8">ATP-sulfurylase small subunit</fullName>
    </alternativeName>
    <alternativeName>
        <fullName evidence="9">Sulfate adenylate transferase</fullName>
    </alternativeName>
</protein>
<dbReference type="GO" id="GO:0005524">
    <property type="term" value="F:ATP binding"/>
    <property type="evidence" value="ECO:0007669"/>
    <property type="project" value="UniProtKB-KW"/>
</dbReference>
<keyword evidence="5 12" id="KW-0548">Nucleotidyltransferase</keyword>
<evidence type="ECO:0000256" key="4">
    <source>
        <dbReference type="ARBA" id="ARBA00022679"/>
    </source>
</evidence>
<keyword evidence="6" id="KW-0547">Nucleotide-binding</keyword>
<dbReference type="NCBIfam" id="NF003587">
    <property type="entry name" value="PRK05253.1"/>
    <property type="match status" value="1"/>
</dbReference>
<dbReference type="InterPro" id="IPR014729">
    <property type="entry name" value="Rossmann-like_a/b/a_fold"/>
</dbReference>
<evidence type="ECO:0000256" key="1">
    <source>
        <dbReference type="ARBA" id="ARBA00008885"/>
    </source>
</evidence>
<dbReference type="EC" id="2.7.7.4" evidence="2"/>
<evidence type="ECO:0000256" key="2">
    <source>
        <dbReference type="ARBA" id="ARBA00012391"/>
    </source>
</evidence>
<dbReference type="KEGG" id="nneo:PQG83_13965"/>
<dbReference type="GO" id="GO:0000103">
    <property type="term" value="P:sulfate assimilation"/>
    <property type="evidence" value="ECO:0007669"/>
    <property type="project" value="InterPro"/>
</dbReference>
<feature type="domain" description="Phosphoadenosine phosphosulphate reductase" evidence="11">
    <location>
        <begin position="24"/>
        <end position="223"/>
    </location>
</feature>
<gene>
    <name evidence="12" type="ORF">PQG83_13965</name>
</gene>
<reference evidence="12 13" key="1">
    <citation type="submission" date="2023-01" db="EMBL/GenBank/DDBJ databases">
        <title>Cultivation and genomic characterization of new, ubiquitous marine nitrite-oxidizing bacteria from the Nitrospirales.</title>
        <authorList>
            <person name="Mueller A.J."/>
            <person name="Daebeler A."/>
            <person name="Herbold C.W."/>
            <person name="Kirkegaard R.H."/>
            <person name="Daims H."/>
        </authorList>
    </citation>
    <scope>NUCLEOTIDE SEQUENCE [LARGE SCALE GENOMIC DNA]</scope>
    <source>
        <strain evidence="12 13">DK</strain>
    </source>
</reference>
<dbReference type="SUPFAM" id="SSF52402">
    <property type="entry name" value="Adenine nucleotide alpha hydrolases-like"/>
    <property type="match status" value="1"/>
</dbReference>
<evidence type="ECO:0000256" key="10">
    <source>
        <dbReference type="SAM" id="MobiDB-lite"/>
    </source>
</evidence>
<keyword evidence="4" id="KW-0808">Transferase</keyword>
<dbReference type="Pfam" id="PF01507">
    <property type="entry name" value="PAPS_reduct"/>
    <property type="match status" value="1"/>
</dbReference>
<evidence type="ECO:0000256" key="5">
    <source>
        <dbReference type="ARBA" id="ARBA00022695"/>
    </source>
</evidence>
<dbReference type="Gene3D" id="3.40.50.620">
    <property type="entry name" value="HUPs"/>
    <property type="match status" value="1"/>
</dbReference>
<evidence type="ECO:0000313" key="13">
    <source>
        <dbReference type="Proteomes" id="UP001302494"/>
    </source>
</evidence>
<evidence type="ECO:0000256" key="8">
    <source>
        <dbReference type="ARBA" id="ARBA00030256"/>
    </source>
</evidence>
<dbReference type="InterPro" id="IPR002500">
    <property type="entry name" value="PAPS_reduct_dom"/>
</dbReference>
<dbReference type="PANTHER" id="PTHR43196:SF1">
    <property type="entry name" value="SULFATE ADENYLYLTRANSFERASE SUBUNIT 2"/>
    <property type="match status" value="1"/>
</dbReference>
<evidence type="ECO:0000256" key="9">
    <source>
        <dbReference type="ARBA" id="ARBA00031812"/>
    </source>
</evidence>
<evidence type="ECO:0000256" key="6">
    <source>
        <dbReference type="ARBA" id="ARBA00022741"/>
    </source>
</evidence>
<dbReference type="Proteomes" id="UP001302494">
    <property type="component" value="Chromosome"/>
</dbReference>
<sequence>MNHIRQLEDQSVYILREAYKNFDNLAMLWSMGKDSTVLLWLARKAFFGHVPFPLLHVDTSYKIPEMIEYRDRLAREWRLNLIVGQNKKALAEGMNHTKGRVECCTALKTLGLKQLLEEKGYTGVILGVRSDEDSTRAKERYFSPRDKNNEWDFRDQPPELWDQYKLSFPPGTHIRIHPLLDWTEINIWEYIKLENIPFLDNLYLDQGTGKRYRSLGCAPCTTPIDSTSKNVDEVIIELRNTKVAERAGRAQDEGRGMEQLRKDGYM</sequence>
<dbReference type="GO" id="GO:0004781">
    <property type="term" value="F:sulfate adenylyltransferase (ATP) activity"/>
    <property type="evidence" value="ECO:0007669"/>
    <property type="project" value="UniProtKB-EC"/>
</dbReference>
<accession>A0AA96GFN5</accession>
<organism evidence="12 13">
    <name type="scientific">Candidatus Nitrospira neomarina</name>
    <dbReference type="NCBI Taxonomy" id="3020899"/>
    <lineage>
        <taxon>Bacteria</taxon>
        <taxon>Pseudomonadati</taxon>
        <taxon>Nitrospirota</taxon>
        <taxon>Nitrospiria</taxon>
        <taxon>Nitrospirales</taxon>
        <taxon>Nitrospiraceae</taxon>
        <taxon>Nitrospira</taxon>
    </lineage>
</organism>
<dbReference type="InterPro" id="IPR050128">
    <property type="entry name" value="Sulfate_adenylyltrnsfr_sub2"/>
</dbReference>
<feature type="region of interest" description="Disordered" evidence="10">
    <location>
        <begin position="247"/>
        <end position="266"/>
    </location>
</feature>
<evidence type="ECO:0000256" key="7">
    <source>
        <dbReference type="ARBA" id="ARBA00022840"/>
    </source>
</evidence>
<keyword evidence="7" id="KW-0067">ATP-binding</keyword>
<name>A0AA96GFN5_9BACT</name>
<keyword evidence="13" id="KW-1185">Reference proteome</keyword>
<dbReference type="PIRSF" id="PIRSF002936">
    <property type="entry name" value="CysDAde_trans"/>
    <property type="match status" value="1"/>
</dbReference>
<dbReference type="AlphaFoldDB" id="A0AA96GFN5"/>
<dbReference type="PANTHER" id="PTHR43196">
    <property type="entry name" value="SULFATE ADENYLYLTRANSFERASE SUBUNIT 2"/>
    <property type="match status" value="1"/>
</dbReference>
<dbReference type="RefSeq" id="WP_312742203.1">
    <property type="nucleotide sequence ID" value="NZ_CP116968.1"/>
</dbReference>
<comment type="similarity">
    <text evidence="1">Belongs to the PAPS reductase family. CysD subfamily.</text>
</comment>
<evidence type="ECO:0000256" key="3">
    <source>
        <dbReference type="ARBA" id="ARBA00022004"/>
    </source>
</evidence>
<evidence type="ECO:0000313" key="12">
    <source>
        <dbReference type="EMBL" id="WNM60861.1"/>
    </source>
</evidence>
<evidence type="ECO:0000259" key="11">
    <source>
        <dbReference type="Pfam" id="PF01507"/>
    </source>
</evidence>